<sequence length="112" mass="12093">MAKKQITQLIDDLDGSIIDDGTTVHFSLEGRAYEIDLSGRNAQKLRDAFAPYVSAGRSVGTSAPTGRRVGRGRPASSRDLVDVRSWAQQNGFDINARGRISSSVLDAYDAAH</sequence>
<evidence type="ECO:0000256" key="1">
    <source>
        <dbReference type="ARBA" id="ARBA00023125"/>
    </source>
</evidence>
<dbReference type="Gene3D" id="4.10.320.10">
    <property type="entry name" value="E3-binding domain"/>
    <property type="match status" value="1"/>
</dbReference>
<evidence type="ECO:0000313" key="5">
    <source>
        <dbReference type="EMBL" id="MDQ1121535.1"/>
    </source>
</evidence>
<name>A0ABU0TPH9_MICTR</name>
<evidence type="ECO:0000313" key="6">
    <source>
        <dbReference type="Proteomes" id="UP001226691"/>
    </source>
</evidence>
<gene>
    <name evidence="5" type="ORF">QE412_000108</name>
</gene>
<feature type="domain" description="Lsr2 DNA-binding" evidence="4">
    <location>
        <begin position="77"/>
        <end position="111"/>
    </location>
</feature>
<accession>A0ABU0TPH9</accession>
<dbReference type="InterPro" id="IPR024412">
    <property type="entry name" value="Lsr2_dim_dom"/>
</dbReference>
<evidence type="ECO:0000256" key="2">
    <source>
        <dbReference type="SAM" id="MobiDB-lite"/>
    </source>
</evidence>
<reference evidence="5 6" key="1">
    <citation type="submission" date="2023-07" db="EMBL/GenBank/DDBJ databases">
        <title>Functional and genomic diversity of the sorghum phyllosphere microbiome.</title>
        <authorList>
            <person name="Shade A."/>
        </authorList>
    </citation>
    <scope>NUCLEOTIDE SEQUENCE [LARGE SCALE GENOMIC DNA]</scope>
    <source>
        <strain evidence="5 6">SORGH_AS_1207</strain>
    </source>
</reference>
<dbReference type="Gene3D" id="3.30.60.230">
    <property type="entry name" value="Lsr2, dimerization domain"/>
    <property type="match status" value="1"/>
</dbReference>
<evidence type="ECO:0000259" key="3">
    <source>
        <dbReference type="Pfam" id="PF11774"/>
    </source>
</evidence>
<organism evidence="5 6">
    <name type="scientific">Microbacterium trichothecenolyticum</name>
    <name type="common">Aureobacterium trichothecenolyticum</name>
    <dbReference type="NCBI Taxonomy" id="69370"/>
    <lineage>
        <taxon>Bacteria</taxon>
        <taxon>Bacillati</taxon>
        <taxon>Actinomycetota</taxon>
        <taxon>Actinomycetes</taxon>
        <taxon>Micrococcales</taxon>
        <taxon>Microbacteriaceae</taxon>
        <taxon>Microbacterium</taxon>
    </lineage>
</organism>
<protein>
    <recommendedName>
        <fullName evidence="7">Lsr2 protein</fullName>
    </recommendedName>
</protein>
<keyword evidence="6" id="KW-1185">Reference proteome</keyword>
<dbReference type="InterPro" id="IPR042261">
    <property type="entry name" value="Lsr2-like_dimerization"/>
</dbReference>
<dbReference type="EMBL" id="JAUTBF010000001">
    <property type="protein sequence ID" value="MDQ1121535.1"/>
    <property type="molecule type" value="Genomic_DNA"/>
</dbReference>
<dbReference type="RefSeq" id="WP_307478803.1">
    <property type="nucleotide sequence ID" value="NZ_JAUTBF010000001.1"/>
</dbReference>
<evidence type="ECO:0008006" key="7">
    <source>
        <dbReference type="Google" id="ProtNLM"/>
    </source>
</evidence>
<dbReference type="Pfam" id="PF23359">
    <property type="entry name" value="Lsr2_DNA-bd"/>
    <property type="match status" value="1"/>
</dbReference>
<comment type="caution">
    <text evidence="5">The sequence shown here is derived from an EMBL/GenBank/DDBJ whole genome shotgun (WGS) entry which is preliminary data.</text>
</comment>
<proteinExistence type="predicted"/>
<feature type="domain" description="Lsr2 dimerization" evidence="3">
    <location>
        <begin position="1"/>
        <end position="60"/>
    </location>
</feature>
<dbReference type="Pfam" id="PF11774">
    <property type="entry name" value="Lsr2"/>
    <property type="match status" value="1"/>
</dbReference>
<dbReference type="InterPro" id="IPR055370">
    <property type="entry name" value="Lsr2_DNA-bd"/>
</dbReference>
<keyword evidence="1" id="KW-0238">DNA-binding</keyword>
<evidence type="ECO:0000259" key="4">
    <source>
        <dbReference type="Pfam" id="PF23359"/>
    </source>
</evidence>
<dbReference type="InterPro" id="IPR036625">
    <property type="entry name" value="E3-bd_dom_sf"/>
</dbReference>
<dbReference type="Proteomes" id="UP001226691">
    <property type="component" value="Unassembled WGS sequence"/>
</dbReference>
<feature type="region of interest" description="Disordered" evidence="2">
    <location>
        <begin position="56"/>
        <end position="76"/>
    </location>
</feature>